<comment type="similarity">
    <text evidence="2">Belongs to the glycosyl hydrolase 81 family.</text>
</comment>
<evidence type="ECO:0000256" key="9">
    <source>
        <dbReference type="ARBA" id="ARBA00023326"/>
    </source>
</evidence>
<evidence type="ECO:0000256" key="10">
    <source>
        <dbReference type="SAM" id="Phobius"/>
    </source>
</evidence>
<dbReference type="Pfam" id="PF17652">
    <property type="entry name" value="Glyco_hydro81C"/>
    <property type="match status" value="1"/>
</dbReference>
<dbReference type="GO" id="GO:0000272">
    <property type="term" value="P:polysaccharide catabolic process"/>
    <property type="evidence" value="ECO:0007669"/>
    <property type="project" value="UniProtKB-KW"/>
</dbReference>
<evidence type="ECO:0000313" key="14">
    <source>
        <dbReference type="Proteomes" id="UP000184612"/>
    </source>
</evidence>
<dbReference type="InterPro" id="IPR040720">
    <property type="entry name" value="GH81_C"/>
</dbReference>
<gene>
    <name evidence="13" type="ORF">SAMN02745217_00693</name>
</gene>
<dbReference type="RefSeq" id="WP_073587374.1">
    <property type="nucleotide sequence ID" value="NZ_FRFD01000003.1"/>
</dbReference>
<evidence type="ECO:0000256" key="1">
    <source>
        <dbReference type="ARBA" id="ARBA00000382"/>
    </source>
</evidence>
<feature type="transmembrane region" description="Helical" evidence="10">
    <location>
        <begin position="12"/>
        <end position="31"/>
    </location>
</feature>
<reference evidence="13 14" key="1">
    <citation type="submission" date="2016-12" db="EMBL/GenBank/DDBJ databases">
        <authorList>
            <person name="Song W.-J."/>
            <person name="Kurnit D.M."/>
        </authorList>
    </citation>
    <scope>NUCLEOTIDE SEQUENCE [LARGE SCALE GENOMIC DNA]</scope>
    <source>
        <strain evidence="13 14">DSM 12503</strain>
    </source>
</reference>
<dbReference type="GO" id="GO:0071555">
    <property type="term" value="P:cell wall organization"/>
    <property type="evidence" value="ECO:0007669"/>
    <property type="project" value="UniProtKB-KW"/>
</dbReference>
<feature type="domain" description="CBM6" evidence="12">
    <location>
        <begin position="1133"/>
        <end position="1251"/>
    </location>
</feature>
<keyword evidence="5" id="KW-0378">Hydrolase</keyword>
<dbReference type="InterPro" id="IPR059177">
    <property type="entry name" value="GH29D-like_dom"/>
</dbReference>
<dbReference type="Proteomes" id="UP000184612">
    <property type="component" value="Unassembled WGS sequence"/>
</dbReference>
<dbReference type="InterPro" id="IPR000421">
    <property type="entry name" value="FA58C"/>
</dbReference>
<organism evidence="13 14">
    <name type="scientific">Anaerocolumna xylanovorans DSM 12503</name>
    <dbReference type="NCBI Taxonomy" id="1121345"/>
    <lineage>
        <taxon>Bacteria</taxon>
        <taxon>Bacillati</taxon>
        <taxon>Bacillota</taxon>
        <taxon>Clostridia</taxon>
        <taxon>Lachnospirales</taxon>
        <taxon>Lachnospiraceae</taxon>
        <taxon>Anaerocolumna</taxon>
    </lineage>
</organism>
<evidence type="ECO:0000256" key="7">
    <source>
        <dbReference type="ARBA" id="ARBA00023295"/>
    </source>
</evidence>
<keyword evidence="14" id="KW-1185">Reference proteome</keyword>
<dbReference type="PROSITE" id="PS50022">
    <property type="entry name" value="FA58C_3"/>
    <property type="match status" value="2"/>
</dbReference>
<dbReference type="EMBL" id="FRFD01000003">
    <property type="protein sequence ID" value="SHO44700.1"/>
    <property type="molecule type" value="Genomic_DNA"/>
</dbReference>
<dbReference type="GO" id="GO:0030246">
    <property type="term" value="F:carbohydrate binding"/>
    <property type="evidence" value="ECO:0007669"/>
    <property type="project" value="InterPro"/>
</dbReference>
<evidence type="ECO:0000259" key="12">
    <source>
        <dbReference type="PROSITE" id="PS51175"/>
    </source>
</evidence>
<dbReference type="InterPro" id="IPR005084">
    <property type="entry name" value="CBM6"/>
</dbReference>
<comment type="catalytic activity">
    <reaction evidence="1">
        <text>Hydrolysis of (1-&gt;3)-beta-D-glucosidic linkages in (1-&gt;3)-beta-D-glucans.</text>
        <dbReference type="EC" id="3.2.1.39"/>
    </reaction>
</comment>
<evidence type="ECO:0000256" key="4">
    <source>
        <dbReference type="ARBA" id="ARBA00022729"/>
    </source>
</evidence>
<feature type="domain" description="F5/8 type C" evidence="11">
    <location>
        <begin position="29"/>
        <end position="181"/>
    </location>
</feature>
<dbReference type="OrthoDB" id="9760892at2"/>
<evidence type="ECO:0000256" key="5">
    <source>
        <dbReference type="ARBA" id="ARBA00022801"/>
    </source>
</evidence>
<keyword evidence="10" id="KW-0472">Membrane</keyword>
<dbReference type="Pfam" id="PF03422">
    <property type="entry name" value="CBM_6"/>
    <property type="match status" value="3"/>
</dbReference>
<dbReference type="Gene3D" id="2.60.120.260">
    <property type="entry name" value="Galactose-binding domain-like"/>
    <property type="match status" value="5"/>
</dbReference>
<feature type="domain" description="CBM6" evidence="12">
    <location>
        <begin position="1344"/>
        <end position="1461"/>
    </location>
</feature>
<feature type="domain" description="CBM6" evidence="12">
    <location>
        <begin position="1471"/>
        <end position="1588"/>
    </location>
</feature>
<dbReference type="PANTHER" id="PTHR31983">
    <property type="entry name" value="ENDO-1,3(4)-BETA-GLUCANASE 1"/>
    <property type="match status" value="1"/>
</dbReference>
<keyword evidence="8" id="KW-0961">Cell wall biogenesis/degradation</keyword>
<name>A0A1M7XZU0_9FIRM</name>
<feature type="domain" description="F5/8 type C" evidence="11">
    <location>
        <begin position="189"/>
        <end position="333"/>
    </location>
</feature>
<dbReference type="STRING" id="1121345.SAMN02745217_00693"/>
<dbReference type="SMART" id="SM00606">
    <property type="entry name" value="CBD_IV"/>
    <property type="match status" value="3"/>
</dbReference>
<evidence type="ECO:0000313" key="13">
    <source>
        <dbReference type="EMBL" id="SHO44700.1"/>
    </source>
</evidence>
<dbReference type="Pfam" id="PF22633">
    <property type="entry name" value="F5_F8_type_C_2"/>
    <property type="match status" value="1"/>
</dbReference>
<protein>
    <recommendedName>
        <fullName evidence="3">glucan endo-1,3-beta-D-glucosidase</fullName>
        <ecNumber evidence="3">3.2.1.39</ecNumber>
    </recommendedName>
</protein>
<evidence type="ECO:0000256" key="3">
    <source>
        <dbReference type="ARBA" id="ARBA00012780"/>
    </source>
</evidence>
<keyword evidence="10" id="KW-1133">Transmembrane helix</keyword>
<evidence type="ECO:0000256" key="2">
    <source>
        <dbReference type="ARBA" id="ARBA00010730"/>
    </source>
</evidence>
<evidence type="ECO:0000256" key="8">
    <source>
        <dbReference type="ARBA" id="ARBA00023316"/>
    </source>
</evidence>
<sequence>MNKMVRILKKRLNRYIAFFITFSMIFEMAWIQEAKADSGSYLLSLDRPAYASTANGGDVATRATDEDINTAWGAAWNIDNQWIDVDLGAAANIDRVVLSWQSPNTYATRYKIQVSNDEVNWQTIHTQDNGTGGVRVPDVNGNDYCVEDLTVSGTGRYVRMYAPKCVTGYGVALRDFKIYGTGGIALPPKDTVNLALNRTVTVSSFLQPWWSKDANGNVTVPLTGAQAVDGKQSTYWLSDTTGDPNTQWMYVDLGQTCTIGEADITWDAEFGRVYDIQVSNDAQNWTTIYRQMHGTGEPEYIPLYATARYVKMQGIAMGRGSGYSIHEFKVLQYVSGDPKPAYTIEPLPAPQTVADGQGSYLTDDTTLAQPRDPKYVTSNINGPIPSNDWWTSVIYKRLSDGMAALPLMYQYYDTGLGFYYASKLFTAPNDGGMDTKCNNMDLYIGTSSIVNAPAAKLDGYGDYSATIVFSDNDTPKMKTTLIKGSPYIYNTFTEPGSVEVSGTAIVGLFDDNNKPVLTKDGDSITGDHIGIEVTNTDTAPVTDVLTHDYGIFAPEGTVFTRVGSKIKISLGSGGNYMVVGVLPERADLNYVYQHAYAVVTNTSVSYRYDETSANVITTYTNTVDLKRAGFSSSSLMALFPTQWKYTNAGLTNKSYTSARGTMKVLEGNSFTATNKFYGITPSFGEPTESGSYSREQMMNYLNTFKASVTKDYWVADPYWEGKKMHPLSMAILISQQLGEYEMRDEFISILRKILVNWLTYDGSDDYPYYMYYSSDWGTLIGQGGDHGMGINLSDHHFLWGYFTFAAGVVASYDKDFVRNYGGMVEQLLRDAQNPYRNDPMYPWMRNFDPYEGHSWAGGYGDNQSSNNQESSSEATFAWAGEYLWGLATGNNTYRDAGIWGFTLEVNAIEQYWFDYDQDNWASDYDPGVTGMVWGNAYTYGTYFSGNPSCIYGIHWLPVSPVLTYLGYDPVVASRIYSDYRRDEDSYQAKLAAQGTPDADPEGWFHIIWPFEALSDPQAVINKWNDSKLPDDERFNSYWFVQNMAAKGNRTTDVWSSNWTSYQVFKKGTGYSAVIWNPTDSTKFVQFCNSNGNIGSAYVPAKATLTVNPFINNGVPAVTVPEAAPDPAPLVVPGLIEAEDYFTNFSCMTESCSEGGMSLAYIDSGDSALYDVNVQAEGDYTVSFRVNNIGSAPGQIQLKSSLTGSKVLSAVNIPVTGNWSTITGTVHLKAGIQRLKVYFSAGGFNFNWFSINTVNGEKVQTPEITPKTGIYAAAQNVTITDATGGASIRYTTDGTAPSETNGTIYTETFTVSATTTVKAIAYKPGMVESDTATSVITISSVPQSLKIEAENYTGMSGVATEPCGDAGGGENVGYIDTGDWMDYIVNIPSAGTYTVDYRVKGWDTGAQIQLKQGDTILTATGVNTDNVWNTITSASFTLSAGPQVVRVYAGGGGFNLNWMEFKPLTQTEPKSLKIEAENYISMSGVATEPCSDTSGGENVGYIDTDDWMDYTITVATAGTYTVDYRVNGWDAGAQIQLMKDGNILAATGTNTGNVWATVTSEPFHLTAGTYTIRLNISGGKFNLNWMNFNLQ</sequence>
<dbReference type="Pfam" id="PF13290">
    <property type="entry name" value="CHB_HEX_C_1"/>
    <property type="match status" value="1"/>
</dbReference>
<keyword evidence="9" id="KW-0624">Polysaccharide degradation</keyword>
<dbReference type="InterPro" id="IPR005200">
    <property type="entry name" value="Endo-beta-glucanase"/>
</dbReference>
<dbReference type="Pfam" id="PF00754">
    <property type="entry name" value="F5_F8_type_C"/>
    <property type="match status" value="1"/>
</dbReference>
<dbReference type="PROSITE" id="PS52008">
    <property type="entry name" value="GH81"/>
    <property type="match status" value="1"/>
</dbReference>
<dbReference type="Gene3D" id="2.70.98.30">
    <property type="entry name" value="Golgi alpha-mannosidase II, domain 4"/>
    <property type="match status" value="1"/>
</dbReference>
<evidence type="ECO:0000256" key="6">
    <source>
        <dbReference type="ARBA" id="ARBA00023277"/>
    </source>
</evidence>
<accession>A0A1M7XZU0</accession>
<keyword evidence="6" id="KW-0119">Carbohydrate metabolism</keyword>
<dbReference type="InterPro" id="IPR008979">
    <property type="entry name" value="Galactose-bd-like_sf"/>
</dbReference>
<dbReference type="PROSITE" id="PS51175">
    <property type="entry name" value="CBM6"/>
    <property type="match status" value="3"/>
</dbReference>
<dbReference type="PANTHER" id="PTHR31983:SF0">
    <property type="entry name" value="GLUCAN ENDO-1,3-BETA-D-GLUCOSIDASE 2"/>
    <property type="match status" value="1"/>
</dbReference>
<keyword evidence="10" id="KW-0812">Transmembrane</keyword>
<proteinExistence type="inferred from homology"/>
<keyword evidence="4" id="KW-0732">Signal</keyword>
<keyword evidence="7" id="KW-0326">Glycosidase</keyword>
<dbReference type="GO" id="GO:0052861">
    <property type="term" value="F:endo-1,3(4)-beta-glucanase activity"/>
    <property type="evidence" value="ECO:0007669"/>
    <property type="project" value="InterPro"/>
</dbReference>
<dbReference type="SUPFAM" id="SSF49785">
    <property type="entry name" value="Galactose-binding domain-like"/>
    <property type="match status" value="5"/>
</dbReference>
<dbReference type="InterPro" id="IPR006584">
    <property type="entry name" value="Cellulose-bd_IV"/>
</dbReference>
<evidence type="ECO:0000259" key="11">
    <source>
        <dbReference type="PROSITE" id="PS50022"/>
    </source>
</evidence>
<dbReference type="CDD" id="cd04080">
    <property type="entry name" value="CBM6_cellulase-like"/>
    <property type="match status" value="3"/>
</dbReference>
<dbReference type="EC" id="3.2.1.39" evidence="3"/>
<dbReference type="GO" id="GO:0042973">
    <property type="term" value="F:glucan endo-1,3-beta-D-glucosidase activity"/>
    <property type="evidence" value="ECO:0007669"/>
    <property type="project" value="UniProtKB-EC"/>
</dbReference>